<gene>
    <name evidence="2" type="ORF">CWI75_08275</name>
</gene>
<evidence type="ECO:0008006" key="4">
    <source>
        <dbReference type="Google" id="ProtNLM"/>
    </source>
</evidence>
<feature type="signal peptide" evidence="1">
    <location>
        <begin position="1"/>
        <end position="28"/>
    </location>
</feature>
<keyword evidence="1" id="KW-0732">Signal</keyword>
<evidence type="ECO:0000256" key="1">
    <source>
        <dbReference type="SAM" id="SignalP"/>
    </source>
</evidence>
<dbReference type="Proteomes" id="UP000234845">
    <property type="component" value="Unassembled WGS sequence"/>
</dbReference>
<organism evidence="2 3">
    <name type="scientific">Kineobactrum sediminis</name>
    <dbReference type="NCBI Taxonomy" id="1905677"/>
    <lineage>
        <taxon>Bacteria</taxon>
        <taxon>Pseudomonadati</taxon>
        <taxon>Pseudomonadota</taxon>
        <taxon>Gammaproteobacteria</taxon>
        <taxon>Cellvibrionales</taxon>
        <taxon>Halieaceae</taxon>
        <taxon>Kineobactrum</taxon>
    </lineage>
</organism>
<comment type="caution">
    <text evidence="2">The sequence shown here is derived from an EMBL/GenBank/DDBJ whole genome shotgun (WGS) entry which is preliminary data.</text>
</comment>
<protein>
    <recommendedName>
        <fullName evidence="4">UrcA family protein</fullName>
    </recommendedName>
</protein>
<keyword evidence="3" id="KW-1185">Reference proteome</keyword>
<evidence type="ECO:0000313" key="2">
    <source>
        <dbReference type="EMBL" id="PLW82574.1"/>
    </source>
</evidence>
<sequence>MTKRTGITGTALAALIATVAVPQATVFAQEKERALENVTVVAPRITEKRRTGSTMFTEVVNRDAVVDITDLNLSRTADVRKLDNRIREAAQLICEELEDEYPFGRPDVSTCVNRAVEDAMDQADKAVSQALARVR</sequence>
<dbReference type="NCBIfam" id="TIGR04433">
    <property type="entry name" value="UrcA_uranyl"/>
    <property type="match status" value="1"/>
</dbReference>
<accession>A0A2N5Y2F7</accession>
<feature type="chain" id="PRO_5014801583" description="UrcA family protein" evidence="1">
    <location>
        <begin position="29"/>
        <end position="135"/>
    </location>
</feature>
<dbReference type="RefSeq" id="WP_101521041.1">
    <property type="nucleotide sequence ID" value="NZ_PKLZ01000007.1"/>
</dbReference>
<dbReference type="OrthoDB" id="6059033at2"/>
<dbReference type="InterPro" id="IPR030972">
    <property type="entry name" value="UrcA_uranyl"/>
</dbReference>
<name>A0A2N5Y2F7_9GAMM</name>
<dbReference type="AlphaFoldDB" id="A0A2N5Y2F7"/>
<reference evidence="3" key="1">
    <citation type="submission" date="2017-11" db="EMBL/GenBank/DDBJ databases">
        <title>The draft genome sequence of Chromatocurvus sp. F02.</title>
        <authorList>
            <person name="Du Z.-J."/>
            <person name="Chang Y.-Q."/>
        </authorList>
    </citation>
    <scope>NUCLEOTIDE SEQUENCE [LARGE SCALE GENOMIC DNA]</scope>
    <source>
        <strain evidence="3">F02</strain>
    </source>
</reference>
<dbReference type="EMBL" id="PKLZ01000007">
    <property type="protein sequence ID" value="PLW82574.1"/>
    <property type="molecule type" value="Genomic_DNA"/>
</dbReference>
<evidence type="ECO:0000313" key="3">
    <source>
        <dbReference type="Proteomes" id="UP000234845"/>
    </source>
</evidence>
<proteinExistence type="predicted"/>